<dbReference type="EMBL" id="DVNK01000014">
    <property type="protein sequence ID" value="HIU45994.1"/>
    <property type="molecule type" value="Genomic_DNA"/>
</dbReference>
<sequence length="406" mass="44751">MEDRKLIFRDIAMLDMRYAAREGRRLPDRIEDVALMVCNESTDLSNTELKDVAKVLMVPDGAEFKCANGEAVIAASDGEADMVYLLVNGSCVIQSDVTADMLRQRYAGILVNGEMCCARSHVGALGDRLSVNGAMKVYPDGAILRMNDVFRLDEQTVSSYEPGLYAVRRLIALDTDIARMACERGLRFFTGEAVCVHAARGLLNSLLFECSPRVTEVPDGFDYEDDLHFINRIKARRLRGRLFVDGDVELDAELSADELKLEALHATGQLKLTHAQFDGLGDMDVDCGSLRLREPGDIEIDGDYALDAAALDALDGRREMWVSGDLTLDEDVTAELIRGRFSHINVSGDVRAPRALWAVVASLGDVSGEFAPLPEPEPEAAQDAEDDAEPRDPNAIYVEDVAYYEY</sequence>
<reference evidence="2" key="2">
    <citation type="journal article" date="2021" name="PeerJ">
        <title>Extensive microbial diversity within the chicken gut microbiome revealed by metagenomics and culture.</title>
        <authorList>
            <person name="Gilroy R."/>
            <person name="Ravi A."/>
            <person name="Getino M."/>
            <person name="Pursley I."/>
            <person name="Horton D.L."/>
            <person name="Alikhan N.F."/>
            <person name="Baker D."/>
            <person name="Gharbi K."/>
            <person name="Hall N."/>
            <person name="Watson M."/>
            <person name="Adriaenssens E.M."/>
            <person name="Foster-Nyarko E."/>
            <person name="Jarju S."/>
            <person name="Secka A."/>
            <person name="Antonio M."/>
            <person name="Oren A."/>
            <person name="Chaudhuri R.R."/>
            <person name="La Ragione R."/>
            <person name="Hildebrand F."/>
            <person name="Pallen M.J."/>
        </authorList>
    </citation>
    <scope>NUCLEOTIDE SEQUENCE</scope>
    <source>
        <strain evidence="2">ChiSxjej2B14-8506</strain>
    </source>
</reference>
<proteinExistence type="predicted"/>
<evidence type="ECO:0000313" key="2">
    <source>
        <dbReference type="EMBL" id="HIU45994.1"/>
    </source>
</evidence>
<accession>A0A9D1S3H1</accession>
<feature type="region of interest" description="Disordered" evidence="1">
    <location>
        <begin position="369"/>
        <end position="393"/>
    </location>
</feature>
<name>A0A9D1S3H1_9FIRM</name>
<organism evidence="2 3">
    <name type="scientific">Candidatus Fimadaptatus faecigallinarum</name>
    <dbReference type="NCBI Taxonomy" id="2840814"/>
    <lineage>
        <taxon>Bacteria</taxon>
        <taxon>Bacillati</taxon>
        <taxon>Bacillota</taxon>
        <taxon>Clostridia</taxon>
        <taxon>Eubacteriales</taxon>
        <taxon>Candidatus Fimadaptatus</taxon>
    </lineage>
</organism>
<dbReference type="Proteomes" id="UP000824123">
    <property type="component" value="Unassembled WGS sequence"/>
</dbReference>
<gene>
    <name evidence="2" type="ORF">IAC59_01885</name>
</gene>
<evidence type="ECO:0000256" key="1">
    <source>
        <dbReference type="SAM" id="MobiDB-lite"/>
    </source>
</evidence>
<comment type="caution">
    <text evidence="2">The sequence shown here is derived from an EMBL/GenBank/DDBJ whole genome shotgun (WGS) entry which is preliminary data.</text>
</comment>
<reference evidence="2" key="1">
    <citation type="submission" date="2020-10" db="EMBL/GenBank/DDBJ databases">
        <authorList>
            <person name="Gilroy R."/>
        </authorList>
    </citation>
    <scope>NUCLEOTIDE SEQUENCE</scope>
    <source>
        <strain evidence="2">ChiSxjej2B14-8506</strain>
    </source>
</reference>
<protein>
    <submittedName>
        <fullName evidence="2">Uncharacterized protein</fullName>
    </submittedName>
</protein>
<feature type="compositionally biased region" description="Acidic residues" evidence="1">
    <location>
        <begin position="376"/>
        <end position="389"/>
    </location>
</feature>
<evidence type="ECO:0000313" key="3">
    <source>
        <dbReference type="Proteomes" id="UP000824123"/>
    </source>
</evidence>
<dbReference type="AlphaFoldDB" id="A0A9D1S3H1"/>